<dbReference type="Pfam" id="PF08448">
    <property type="entry name" value="PAS_4"/>
    <property type="match status" value="1"/>
</dbReference>
<dbReference type="EC" id="2.7.7.65" evidence="1"/>
<dbReference type="NCBIfam" id="TIGR00229">
    <property type="entry name" value="sensory_box"/>
    <property type="match status" value="1"/>
</dbReference>
<dbReference type="PROSITE" id="PS50112">
    <property type="entry name" value="PAS"/>
    <property type="match status" value="1"/>
</dbReference>
<dbReference type="SUPFAM" id="SSF55073">
    <property type="entry name" value="Nucleotide cyclase"/>
    <property type="match status" value="1"/>
</dbReference>
<dbReference type="SMART" id="SM00091">
    <property type="entry name" value="PAS"/>
    <property type="match status" value="2"/>
</dbReference>
<dbReference type="Gene3D" id="3.30.450.20">
    <property type="entry name" value="PAS domain"/>
    <property type="match status" value="2"/>
</dbReference>
<protein>
    <recommendedName>
        <fullName evidence="1">diguanylate cyclase</fullName>
        <ecNumber evidence="1">2.7.7.65</ecNumber>
    </recommendedName>
</protein>
<dbReference type="InterPro" id="IPR029787">
    <property type="entry name" value="Nucleotide_cyclase"/>
</dbReference>
<keyword evidence="4" id="KW-0812">Transmembrane</keyword>
<dbReference type="Gene3D" id="3.30.70.270">
    <property type="match status" value="1"/>
</dbReference>
<gene>
    <name evidence="7" type="ORF">EDC61_10165</name>
</gene>
<dbReference type="NCBIfam" id="TIGR00254">
    <property type="entry name" value="GGDEF"/>
    <property type="match status" value="1"/>
</dbReference>
<dbReference type="InterPro" id="IPR035965">
    <property type="entry name" value="PAS-like_dom_sf"/>
</dbReference>
<dbReference type="AlphaFoldDB" id="A0A4R3JYG2"/>
<dbReference type="FunFam" id="3.30.70.270:FF:000001">
    <property type="entry name" value="Diguanylate cyclase domain protein"/>
    <property type="match status" value="1"/>
</dbReference>
<feature type="coiled-coil region" evidence="3">
    <location>
        <begin position="475"/>
        <end position="512"/>
    </location>
</feature>
<name>A0A4R3JYG2_9PROT</name>
<dbReference type="PANTHER" id="PTHR45138">
    <property type="entry name" value="REGULATORY COMPONENTS OF SENSORY TRANSDUCTION SYSTEM"/>
    <property type="match status" value="1"/>
</dbReference>
<dbReference type="EMBL" id="SLZY01000001">
    <property type="protein sequence ID" value="TCS73843.1"/>
    <property type="molecule type" value="Genomic_DNA"/>
</dbReference>
<feature type="transmembrane region" description="Helical" evidence="4">
    <location>
        <begin position="126"/>
        <end position="144"/>
    </location>
</feature>
<dbReference type="Proteomes" id="UP000295135">
    <property type="component" value="Unassembled WGS sequence"/>
</dbReference>
<dbReference type="PANTHER" id="PTHR45138:SF9">
    <property type="entry name" value="DIGUANYLATE CYCLASE DGCM-RELATED"/>
    <property type="match status" value="1"/>
</dbReference>
<dbReference type="InterPro" id="IPR000160">
    <property type="entry name" value="GGDEF_dom"/>
</dbReference>
<feature type="transmembrane region" description="Helical" evidence="4">
    <location>
        <begin position="174"/>
        <end position="193"/>
    </location>
</feature>
<keyword evidence="4" id="KW-0472">Membrane</keyword>
<comment type="caution">
    <text evidence="7">The sequence shown here is derived from an EMBL/GenBank/DDBJ whole genome shotgun (WGS) entry which is preliminary data.</text>
</comment>
<feature type="domain" description="GGDEF" evidence="6">
    <location>
        <begin position="540"/>
        <end position="676"/>
    </location>
</feature>
<dbReference type="CDD" id="cd00130">
    <property type="entry name" value="PAS"/>
    <property type="match status" value="1"/>
</dbReference>
<keyword evidence="4" id="KW-1133">Transmembrane helix</keyword>
<dbReference type="Pfam" id="PF13426">
    <property type="entry name" value="PAS_9"/>
    <property type="match status" value="1"/>
</dbReference>
<dbReference type="InterPro" id="IPR043128">
    <property type="entry name" value="Rev_trsase/Diguanyl_cyclase"/>
</dbReference>
<feature type="transmembrane region" description="Helical" evidence="4">
    <location>
        <begin position="38"/>
        <end position="55"/>
    </location>
</feature>
<dbReference type="GO" id="GO:0052621">
    <property type="term" value="F:diguanylate cyclase activity"/>
    <property type="evidence" value="ECO:0007669"/>
    <property type="project" value="UniProtKB-EC"/>
</dbReference>
<dbReference type="InterPro" id="IPR000014">
    <property type="entry name" value="PAS"/>
</dbReference>
<dbReference type="InterPro" id="IPR050469">
    <property type="entry name" value="Diguanylate_Cyclase"/>
</dbReference>
<sequence>MTAHGDHLKFRSQPGVTKAQHLQGETLNLVFRQSRASMFAHVVLLPLMLFIYSHDVPASRVWLWGGATLAAVAWRLRFLSDYFKHPIYAEDLPDWQRGFVFSLFLVGLCWGLPGALFTSYLDQTDLIVATLVIIGLSGGSMGAFGHHRPSHIAFSWPLILPLAGYWLWQGSSGGVVIGLSLLLYLLLTTRIVTGFQKGLIEAMAARYDQQANINELTALTRRLDAANHALAEKNALFSSLFNNSHQLMAYLDRRFNFVFVNEAYAAAGKRPAGEYVGLNHFALYPDAENERIFRQVLETGRAYRADSKPFVHPDQPERGTTYWDIDLLPIHDSEGGVCGLLLSLFDVTEHGAALQKLAEREEYLGAVLNAMHDGLCVSDEQGRIVGVTPSLCAMYGYAEAELIGQDITRLIGGHDRTRHAGYVHEHVARHKKLLFKRVVVGQGVRKEGTAFPVEVSLTETTVGGRQLFVASIRDVTERQAMIDRLEEALADLRQEKEKVQAANEELAFLSTHDSLTNLANRRHFDDFSSRLWRQAQRRHEWVAILLIDIDHFKQYNDHFGHQAGDVCLSRLAEVLGREISRAGDLAARYGGEEFIVFLGNTDAGGAGHIAETVRSQVQAMAIPHPSTAYGVVTVSIGLAACVPGKGARIEPLIGRADAALYAAKAAGRNCLEVSATDPTGSCAAD</sequence>
<dbReference type="SUPFAM" id="SSF55785">
    <property type="entry name" value="PYP-like sensor domain (PAS domain)"/>
    <property type="match status" value="2"/>
</dbReference>
<feature type="transmembrane region" description="Helical" evidence="4">
    <location>
        <begin position="61"/>
        <end position="78"/>
    </location>
</feature>
<feature type="domain" description="PAS" evidence="5">
    <location>
        <begin position="360"/>
        <end position="430"/>
    </location>
</feature>
<dbReference type="GO" id="GO:1902201">
    <property type="term" value="P:negative regulation of bacterial-type flagellum-dependent cell motility"/>
    <property type="evidence" value="ECO:0007669"/>
    <property type="project" value="TreeGrafter"/>
</dbReference>
<evidence type="ECO:0000313" key="8">
    <source>
        <dbReference type="Proteomes" id="UP000295135"/>
    </source>
</evidence>
<evidence type="ECO:0000256" key="4">
    <source>
        <dbReference type="SAM" id="Phobius"/>
    </source>
</evidence>
<accession>A0A4R3JYG2</accession>
<organism evidence="7 8">
    <name type="scientific">Sulfuritortus calidifontis</name>
    <dbReference type="NCBI Taxonomy" id="1914471"/>
    <lineage>
        <taxon>Bacteria</taxon>
        <taxon>Pseudomonadati</taxon>
        <taxon>Pseudomonadota</taxon>
        <taxon>Betaproteobacteria</taxon>
        <taxon>Nitrosomonadales</taxon>
        <taxon>Thiobacillaceae</taxon>
        <taxon>Sulfuritortus</taxon>
    </lineage>
</organism>
<evidence type="ECO:0000256" key="2">
    <source>
        <dbReference type="ARBA" id="ARBA00034247"/>
    </source>
</evidence>
<evidence type="ECO:0000256" key="1">
    <source>
        <dbReference type="ARBA" id="ARBA00012528"/>
    </source>
</evidence>
<comment type="catalytic activity">
    <reaction evidence="2">
        <text>2 GTP = 3',3'-c-di-GMP + 2 diphosphate</text>
        <dbReference type="Rhea" id="RHEA:24898"/>
        <dbReference type="ChEBI" id="CHEBI:33019"/>
        <dbReference type="ChEBI" id="CHEBI:37565"/>
        <dbReference type="ChEBI" id="CHEBI:58805"/>
        <dbReference type="EC" id="2.7.7.65"/>
    </reaction>
</comment>
<dbReference type="GO" id="GO:0043709">
    <property type="term" value="P:cell adhesion involved in single-species biofilm formation"/>
    <property type="evidence" value="ECO:0007669"/>
    <property type="project" value="TreeGrafter"/>
</dbReference>
<evidence type="ECO:0000259" key="6">
    <source>
        <dbReference type="PROSITE" id="PS50887"/>
    </source>
</evidence>
<dbReference type="CDD" id="cd01949">
    <property type="entry name" value="GGDEF"/>
    <property type="match status" value="1"/>
</dbReference>
<dbReference type="SMART" id="SM00267">
    <property type="entry name" value="GGDEF"/>
    <property type="match status" value="1"/>
</dbReference>
<proteinExistence type="predicted"/>
<dbReference type="GO" id="GO:0005886">
    <property type="term" value="C:plasma membrane"/>
    <property type="evidence" value="ECO:0007669"/>
    <property type="project" value="TreeGrafter"/>
</dbReference>
<feature type="transmembrane region" description="Helical" evidence="4">
    <location>
        <begin position="99"/>
        <end position="120"/>
    </location>
</feature>
<evidence type="ECO:0000313" key="7">
    <source>
        <dbReference type="EMBL" id="TCS73843.1"/>
    </source>
</evidence>
<keyword evidence="3" id="KW-0175">Coiled coil</keyword>
<reference evidence="7 8" key="1">
    <citation type="submission" date="2019-03" db="EMBL/GenBank/DDBJ databases">
        <title>Genomic Encyclopedia of Type Strains, Phase IV (KMG-IV): sequencing the most valuable type-strain genomes for metagenomic binning, comparative biology and taxonomic classification.</title>
        <authorList>
            <person name="Goeker M."/>
        </authorList>
    </citation>
    <scope>NUCLEOTIDE SEQUENCE [LARGE SCALE GENOMIC DNA]</scope>
    <source>
        <strain evidence="7 8">DSM 103923</strain>
    </source>
</reference>
<dbReference type="Pfam" id="PF00990">
    <property type="entry name" value="GGDEF"/>
    <property type="match status" value="1"/>
</dbReference>
<dbReference type="PROSITE" id="PS50887">
    <property type="entry name" value="GGDEF"/>
    <property type="match status" value="1"/>
</dbReference>
<dbReference type="InterPro" id="IPR013656">
    <property type="entry name" value="PAS_4"/>
</dbReference>
<evidence type="ECO:0000259" key="5">
    <source>
        <dbReference type="PROSITE" id="PS50112"/>
    </source>
</evidence>
<evidence type="ECO:0000256" key="3">
    <source>
        <dbReference type="SAM" id="Coils"/>
    </source>
</evidence>
<dbReference type="RefSeq" id="WP_165919072.1">
    <property type="nucleotide sequence ID" value="NZ_AP018721.1"/>
</dbReference>
<keyword evidence="8" id="KW-1185">Reference proteome</keyword>